<dbReference type="AlphaFoldDB" id="A0A286P446"/>
<feature type="transmembrane region" description="Helical" evidence="1">
    <location>
        <begin position="381"/>
        <end position="404"/>
    </location>
</feature>
<protein>
    <submittedName>
        <fullName evidence="2">Glycosyl hydrolase family 57</fullName>
    </submittedName>
</protein>
<name>A0A286P446_9GAMM</name>
<keyword evidence="1" id="KW-0472">Membrane</keyword>
<evidence type="ECO:0000313" key="2">
    <source>
        <dbReference type="EMBL" id="BBA32418.1"/>
    </source>
</evidence>
<dbReference type="Proteomes" id="UP000266313">
    <property type="component" value="Chromosome"/>
</dbReference>
<sequence>MTVAAVSLLWLIVGGGAFLAVYRSTLIALWREPVLRHPVLIIESDDWGPAPAVHAQRLRRLIDMLGAKKDRRNRHPVMTLGVILAIPDGPRIQEGDFRGYCRLLLSEPQAAEVLASMNEGVNKGVFALQLHGMEHYWPKALMASVSNPAVRDWLSGKAWHRTEALPSPLQSRWIDGSVQPSCALPEDDIASAAGEEVDKFGEIFGSLPRVVVPPTFVWTRAVEDAWVKSGVKIIVTPGTCYTGRETDGKLIGTGQRLLNGQRSPSGAIYMVRDVYFEPAKGHAAEDALQSLERKMLLGRPALVETHRFNFTDDEFAERSFSELGKLLDSVVQRFPSIMFMSTEELAIGFEDCGADWLEDRLLNRLTVYLRRLREVPKLTKLAWLSGVALPVMLLMLGCKGLFLLKQKQKIQPEFAPWT</sequence>
<keyword evidence="3" id="KW-1185">Reference proteome</keyword>
<keyword evidence="2" id="KW-0378">Hydrolase</keyword>
<dbReference type="GO" id="GO:0016787">
    <property type="term" value="F:hydrolase activity"/>
    <property type="evidence" value="ECO:0007669"/>
    <property type="project" value="UniProtKB-KW"/>
</dbReference>
<keyword evidence="1" id="KW-0812">Transmembrane</keyword>
<accession>A0A286P446</accession>
<dbReference type="KEGG" id="mmai:sS8_0452"/>
<dbReference type="EMBL" id="AP017928">
    <property type="protein sequence ID" value="BBA32418.1"/>
    <property type="molecule type" value="Genomic_DNA"/>
</dbReference>
<organism evidence="2 3">
    <name type="scientific">Methylocaldum marinum</name>
    <dbReference type="NCBI Taxonomy" id="1432792"/>
    <lineage>
        <taxon>Bacteria</taxon>
        <taxon>Pseudomonadati</taxon>
        <taxon>Pseudomonadota</taxon>
        <taxon>Gammaproteobacteria</taxon>
        <taxon>Methylococcales</taxon>
        <taxon>Methylococcaceae</taxon>
        <taxon>Methylocaldum</taxon>
    </lineage>
</organism>
<proteinExistence type="predicted"/>
<evidence type="ECO:0000256" key="1">
    <source>
        <dbReference type="SAM" id="Phobius"/>
    </source>
</evidence>
<gene>
    <name evidence="2" type="ORF">sS8_0452</name>
</gene>
<evidence type="ECO:0000313" key="3">
    <source>
        <dbReference type="Proteomes" id="UP000266313"/>
    </source>
</evidence>
<keyword evidence="1" id="KW-1133">Transmembrane helix</keyword>
<reference evidence="2 3" key="1">
    <citation type="submission" date="2016-12" db="EMBL/GenBank/DDBJ databases">
        <title>Genome sequencing of Methylocaldum marinum.</title>
        <authorList>
            <person name="Takeuchi M."/>
            <person name="Kamagata Y."/>
            <person name="Hiraoka S."/>
            <person name="Oshima K."/>
            <person name="Hattori M."/>
            <person name="Iwasaki W."/>
        </authorList>
    </citation>
    <scope>NUCLEOTIDE SEQUENCE [LARGE SCALE GENOMIC DNA]</scope>
    <source>
        <strain evidence="2 3">S8</strain>
    </source>
</reference>